<organism evidence="1 2">
    <name type="scientific">Candidatus Burkholderia verschuerenii</name>
    <dbReference type="NCBI Taxonomy" id="242163"/>
    <lineage>
        <taxon>Bacteria</taxon>
        <taxon>Pseudomonadati</taxon>
        <taxon>Pseudomonadota</taxon>
        <taxon>Betaproteobacteria</taxon>
        <taxon>Burkholderiales</taxon>
        <taxon>Burkholderiaceae</taxon>
        <taxon>Burkholderia</taxon>
    </lineage>
</organism>
<dbReference type="InterPro" id="IPR021686">
    <property type="entry name" value="DUF3268"/>
</dbReference>
<dbReference type="RefSeq" id="WP_050456071.1">
    <property type="nucleotide sequence ID" value="NZ_LFJJ01000309.1"/>
</dbReference>
<dbReference type="AlphaFoldDB" id="A0A0L0M2H9"/>
<protein>
    <submittedName>
        <fullName evidence="1">Uncharacterized protein</fullName>
    </submittedName>
</protein>
<name>A0A0L0M2H9_9BURK</name>
<dbReference type="OrthoDB" id="9106042at2"/>
<evidence type="ECO:0000313" key="2">
    <source>
        <dbReference type="Proteomes" id="UP000036959"/>
    </source>
</evidence>
<reference evidence="2" key="1">
    <citation type="submission" date="2015-06" db="EMBL/GenBank/DDBJ databases">
        <title>Comparative genomics of Burkholderia leaf nodule symbionts.</title>
        <authorList>
            <person name="Carlier A."/>
            <person name="Eberl L."/>
            <person name="Pinto-Carbo M."/>
        </authorList>
    </citation>
    <scope>NUCLEOTIDE SEQUENCE [LARGE SCALE GENOMIC DNA]</scope>
    <source>
        <strain evidence="2">UZHbot4</strain>
    </source>
</reference>
<dbReference type="PATRIC" id="fig|242163.4.peg.4271"/>
<evidence type="ECO:0000313" key="1">
    <source>
        <dbReference type="EMBL" id="KND56867.1"/>
    </source>
</evidence>
<dbReference type="EMBL" id="LFJJ01000309">
    <property type="protein sequence ID" value="KND56867.1"/>
    <property type="molecule type" value="Genomic_DNA"/>
</dbReference>
<sequence length="156" mass="17175">MRVGRPVQPLPHPNCDYCGAPASLARAGEEAYPYRDDHGPLWICVDCQAWIGIFPRSTRNVPLGRLADARLRNLKGELHAALEPLAQAKVRRDGCSVFEARAKGIRWVTELIGASLPEKGSIHSLDADQCERAVAAIKEFEQERGAHPSDSVPDDR</sequence>
<comment type="caution">
    <text evidence="1">The sequence shown here is derived from an EMBL/GenBank/DDBJ whole genome shotgun (WGS) entry which is preliminary data.</text>
</comment>
<dbReference type="Proteomes" id="UP000036959">
    <property type="component" value="Unassembled WGS sequence"/>
</dbReference>
<keyword evidence="2" id="KW-1185">Reference proteome</keyword>
<proteinExistence type="predicted"/>
<gene>
    <name evidence="1" type="ORF">BVER_04009c</name>
</gene>
<dbReference type="Pfam" id="PF11672">
    <property type="entry name" value="DUF3268"/>
    <property type="match status" value="1"/>
</dbReference>
<accession>A0A0L0M2H9</accession>